<dbReference type="Proteomes" id="UP001629288">
    <property type="component" value="Unassembled WGS sequence"/>
</dbReference>
<organism evidence="1 2">
    <name type="scientific">Paraburkholderia strydomiana</name>
    <dbReference type="NCBI Taxonomy" id="1245417"/>
    <lineage>
        <taxon>Bacteria</taxon>
        <taxon>Pseudomonadati</taxon>
        <taxon>Pseudomonadota</taxon>
        <taxon>Betaproteobacteria</taxon>
        <taxon>Burkholderiales</taxon>
        <taxon>Burkholderiaceae</taxon>
        <taxon>Paraburkholderia</taxon>
    </lineage>
</organism>
<protein>
    <recommendedName>
        <fullName evidence="3">Secreted protein</fullName>
    </recommendedName>
</protein>
<gene>
    <name evidence="1" type="ORF">PQR00_34115</name>
</gene>
<comment type="caution">
    <text evidence="1">The sequence shown here is derived from an EMBL/GenBank/DDBJ whole genome shotgun (WGS) entry which is preliminary data.</text>
</comment>
<evidence type="ECO:0008006" key="3">
    <source>
        <dbReference type="Google" id="ProtNLM"/>
    </source>
</evidence>
<accession>A0ABW9CDF2</accession>
<name>A0ABW9CDF2_9BURK</name>
<evidence type="ECO:0000313" key="2">
    <source>
        <dbReference type="Proteomes" id="UP001629288"/>
    </source>
</evidence>
<reference evidence="1 2" key="1">
    <citation type="journal article" date="2024" name="Chem. Sci.">
        <title>Discovery of megapolipeptins by genome mining of a Burkholderiales bacteria collection.</title>
        <authorList>
            <person name="Paulo B.S."/>
            <person name="Recchia M.J.J."/>
            <person name="Lee S."/>
            <person name="Fergusson C.H."/>
            <person name="Romanowski S.B."/>
            <person name="Hernandez A."/>
            <person name="Krull N."/>
            <person name="Liu D.Y."/>
            <person name="Cavanagh H."/>
            <person name="Bos A."/>
            <person name="Gray C.A."/>
            <person name="Murphy B.T."/>
            <person name="Linington R.G."/>
            <person name="Eustaquio A.S."/>
        </authorList>
    </citation>
    <scope>NUCLEOTIDE SEQUENCE [LARGE SCALE GENOMIC DNA]</scope>
    <source>
        <strain evidence="1 2">RL17-379-BIB-C</strain>
    </source>
</reference>
<proteinExistence type="predicted"/>
<evidence type="ECO:0000313" key="1">
    <source>
        <dbReference type="EMBL" id="MFM0448619.1"/>
    </source>
</evidence>
<dbReference type="EMBL" id="JAQQDH010000030">
    <property type="protein sequence ID" value="MFM0448619.1"/>
    <property type="molecule type" value="Genomic_DNA"/>
</dbReference>
<dbReference type="RefSeq" id="WP_408131881.1">
    <property type="nucleotide sequence ID" value="NZ_JAQQDH010000030.1"/>
</dbReference>
<sequence>MVSILVATVLACLGAGGNGCRRAVCETNPMKEVGLGVAAENGNEAWKVHIAALVVRHLVPIRAVCQFGAKIRHCEVGAELRDKIRQLIAAAPIAACACDVKMACLRGYVR</sequence>
<keyword evidence="2" id="KW-1185">Reference proteome</keyword>